<dbReference type="RefSeq" id="WP_092344286.1">
    <property type="nucleotide sequence ID" value="NZ_FNQN01000001.1"/>
</dbReference>
<dbReference type="STRING" id="37625.SAMN05660420_00435"/>
<dbReference type="NCBIfam" id="NF041515">
    <property type="entry name" value="GspC_delta"/>
    <property type="match status" value="1"/>
</dbReference>
<evidence type="ECO:0000256" key="5">
    <source>
        <dbReference type="ARBA" id="ARBA00022692"/>
    </source>
</evidence>
<keyword evidence="4" id="KW-0997">Cell inner membrane</keyword>
<evidence type="ECO:0000259" key="11">
    <source>
        <dbReference type="Pfam" id="PF17820"/>
    </source>
</evidence>
<organism evidence="12 13">
    <name type="scientific">Desulfuromusa kysingii</name>
    <dbReference type="NCBI Taxonomy" id="37625"/>
    <lineage>
        <taxon>Bacteria</taxon>
        <taxon>Pseudomonadati</taxon>
        <taxon>Thermodesulfobacteriota</taxon>
        <taxon>Desulfuromonadia</taxon>
        <taxon>Desulfuromonadales</taxon>
        <taxon>Geopsychrobacteraceae</taxon>
        <taxon>Desulfuromusa</taxon>
    </lineage>
</organism>
<evidence type="ECO:0000256" key="8">
    <source>
        <dbReference type="ARBA" id="ARBA00023136"/>
    </source>
</evidence>
<dbReference type="AlphaFoldDB" id="A0A1H3W2D0"/>
<sequence length="299" mass="31811">MGLAAVQIDLQRLLNYLLLLLSVVGGIISGMLVTRLLDLSLGGATMAPVSSVSRQVRAPQLQEDDFQIILDRNLFNSAATGTAETMSLSSTVIAAETDEAAAGAVTDLILIGTVVAGDESLALIQSGPKAAIFQLNAELAPGLVVSQIGRKLVVLMDHGVPRELLLKPRKGAKAQLVKKSDSVATQQGVVALDGSRWQVSKAVANNARANLNSLLQTARMIPEINNGKTVGFKLIAIDKGSLLEQIGLRVGDLIVEINQVKLNSPEKALQIFQQVREANNISLGLVRNGKPETFEYSFE</sequence>
<keyword evidence="13" id="KW-1185">Reference proteome</keyword>
<evidence type="ECO:0000256" key="6">
    <source>
        <dbReference type="ARBA" id="ARBA00022927"/>
    </source>
</evidence>
<feature type="transmembrane region" description="Helical" evidence="9">
    <location>
        <begin position="16"/>
        <end position="37"/>
    </location>
</feature>
<keyword evidence="6" id="KW-0653">Protein transport</keyword>
<dbReference type="SUPFAM" id="SSF50156">
    <property type="entry name" value="PDZ domain-like"/>
    <property type="match status" value="1"/>
</dbReference>
<evidence type="ECO:0000313" key="13">
    <source>
        <dbReference type="Proteomes" id="UP000199409"/>
    </source>
</evidence>
<dbReference type="InterPro" id="IPR041489">
    <property type="entry name" value="PDZ_6"/>
</dbReference>
<evidence type="ECO:0000256" key="9">
    <source>
        <dbReference type="SAM" id="Phobius"/>
    </source>
</evidence>
<evidence type="ECO:0000259" key="10">
    <source>
        <dbReference type="Pfam" id="PF11356"/>
    </source>
</evidence>
<evidence type="ECO:0000256" key="7">
    <source>
        <dbReference type="ARBA" id="ARBA00022989"/>
    </source>
</evidence>
<dbReference type="GO" id="GO:0015031">
    <property type="term" value="P:protein transport"/>
    <property type="evidence" value="ECO:0007669"/>
    <property type="project" value="UniProtKB-KW"/>
</dbReference>
<comment type="subcellular location">
    <subcellularLocation>
        <location evidence="1">Cell inner membrane</location>
    </subcellularLocation>
</comment>
<accession>A0A1H3W2D0</accession>
<keyword evidence="7 9" id="KW-1133">Transmembrane helix</keyword>
<dbReference type="EMBL" id="FNQN01000001">
    <property type="protein sequence ID" value="SDZ81257.1"/>
    <property type="molecule type" value="Genomic_DNA"/>
</dbReference>
<name>A0A1H3W2D0_9BACT</name>
<dbReference type="InterPro" id="IPR036034">
    <property type="entry name" value="PDZ_sf"/>
</dbReference>
<evidence type="ECO:0000256" key="4">
    <source>
        <dbReference type="ARBA" id="ARBA00022519"/>
    </source>
</evidence>
<reference evidence="12 13" key="1">
    <citation type="submission" date="2016-10" db="EMBL/GenBank/DDBJ databases">
        <authorList>
            <person name="de Groot N.N."/>
        </authorList>
    </citation>
    <scope>NUCLEOTIDE SEQUENCE [LARGE SCALE GENOMIC DNA]</scope>
    <source>
        <strain evidence="12 13">DSM 7343</strain>
    </source>
</reference>
<proteinExistence type="predicted"/>
<evidence type="ECO:0000313" key="12">
    <source>
        <dbReference type="EMBL" id="SDZ81257.1"/>
    </source>
</evidence>
<keyword evidence="8 9" id="KW-0472">Membrane</keyword>
<feature type="domain" description="PDZ" evidence="11">
    <location>
        <begin position="236"/>
        <end position="275"/>
    </location>
</feature>
<dbReference type="GO" id="GO:0005886">
    <property type="term" value="C:plasma membrane"/>
    <property type="evidence" value="ECO:0007669"/>
    <property type="project" value="UniProtKB-SubCell"/>
</dbReference>
<keyword evidence="2" id="KW-0813">Transport</keyword>
<evidence type="ECO:0000256" key="2">
    <source>
        <dbReference type="ARBA" id="ARBA00022448"/>
    </source>
</evidence>
<dbReference type="Proteomes" id="UP000199409">
    <property type="component" value="Unassembled WGS sequence"/>
</dbReference>
<evidence type="ECO:0000256" key="3">
    <source>
        <dbReference type="ARBA" id="ARBA00022475"/>
    </source>
</evidence>
<keyword evidence="5 9" id="KW-0812">Transmembrane</keyword>
<gene>
    <name evidence="12" type="ORF">SAMN05660420_00435</name>
</gene>
<protein>
    <submittedName>
        <fullName evidence="12">Type II secretion system protein C (GspC)</fullName>
    </submittedName>
</protein>
<keyword evidence="3" id="KW-1003">Cell membrane</keyword>
<dbReference type="Pfam" id="PF17820">
    <property type="entry name" value="PDZ_6"/>
    <property type="match status" value="1"/>
</dbReference>
<evidence type="ECO:0000256" key="1">
    <source>
        <dbReference type="ARBA" id="ARBA00004533"/>
    </source>
</evidence>
<feature type="domain" description="Type II secretion system protein GspC N-terminal" evidence="10">
    <location>
        <begin position="26"/>
        <end position="164"/>
    </location>
</feature>
<dbReference type="OrthoDB" id="5447763at2"/>
<dbReference type="Gene3D" id="2.30.42.10">
    <property type="match status" value="1"/>
</dbReference>
<dbReference type="Pfam" id="PF11356">
    <property type="entry name" value="T2SSC"/>
    <property type="match status" value="1"/>
</dbReference>
<dbReference type="InterPro" id="IPR024961">
    <property type="entry name" value="T2SS_GspC_N"/>
</dbReference>